<reference evidence="2" key="2">
    <citation type="submission" date="2022-06" db="UniProtKB">
        <authorList>
            <consortium name="EnsemblMetazoa"/>
        </authorList>
    </citation>
    <scope>IDENTIFICATION</scope>
    <source>
        <strain evidence="2">PS312</strain>
    </source>
</reference>
<organism evidence="2 3">
    <name type="scientific">Pristionchus pacificus</name>
    <name type="common">Parasitic nematode worm</name>
    <dbReference type="NCBI Taxonomy" id="54126"/>
    <lineage>
        <taxon>Eukaryota</taxon>
        <taxon>Metazoa</taxon>
        <taxon>Ecdysozoa</taxon>
        <taxon>Nematoda</taxon>
        <taxon>Chromadorea</taxon>
        <taxon>Rhabditida</taxon>
        <taxon>Rhabditina</taxon>
        <taxon>Diplogasteromorpha</taxon>
        <taxon>Diplogasteroidea</taxon>
        <taxon>Neodiplogasteridae</taxon>
        <taxon>Pristionchus</taxon>
    </lineage>
</organism>
<dbReference type="AlphaFoldDB" id="A0A2A6BR96"/>
<name>A0A2A6BR96_PRIPA</name>
<evidence type="ECO:0000256" key="1">
    <source>
        <dbReference type="SAM" id="MobiDB-lite"/>
    </source>
</evidence>
<feature type="compositionally biased region" description="Gly residues" evidence="1">
    <location>
        <begin position="23"/>
        <end position="44"/>
    </location>
</feature>
<keyword evidence="3" id="KW-1185">Reference proteome</keyword>
<evidence type="ECO:0000313" key="3">
    <source>
        <dbReference type="Proteomes" id="UP000005239"/>
    </source>
</evidence>
<accession>A0A2A6BR96</accession>
<dbReference type="EnsemblMetazoa" id="PPA45832.1">
    <property type="protein sequence ID" value="PPA45832.1"/>
    <property type="gene ID" value="WBGene00284201"/>
</dbReference>
<accession>A0A8R1V1F1</accession>
<gene>
    <name evidence="2" type="primary">WBGene00284201</name>
</gene>
<reference evidence="3" key="1">
    <citation type="journal article" date="2008" name="Nat. Genet.">
        <title>The Pristionchus pacificus genome provides a unique perspective on nematode lifestyle and parasitism.</title>
        <authorList>
            <person name="Dieterich C."/>
            <person name="Clifton S.W."/>
            <person name="Schuster L.N."/>
            <person name="Chinwalla A."/>
            <person name="Delehaunty K."/>
            <person name="Dinkelacker I."/>
            <person name="Fulton L."/>
            <person name="Fulton R."/>
            <person name="Godfrey J."/>
            <person name="Minx P."/>
            <person name="Mitreva M."/>
            <person name="Roeseler W."/>
            <person name="Tian H."/>
            <person name="Witte H."/>
            <person name="Yang S.P."/>
            <person name="Wilson R.K."/>
            <person name="Sommer R.J."/>
        </authorList>
    </citation>
    <scope>NUCLEOTIDE SEQUENCE [LARGE SCALE GENOMIC DNA]</scope>
    <source>
        <strain evidence="3">PS312</strain>
    </source>
</reference>
<proteinExistence type="predicted"/>
<protein>
    <submittedName>
        <fullName evidence="2">Uncharacterized protein</fullName>
    </submittedName>
</protein>
<feature type="region of interest" description="Disordered" evidence="1">
    <location>
        <begin position="15"/>
        <end position="65"/>
    </location>
</feature>
<feature type="compositionally biased region" description="Low complexity" evidence="1">
    <location>
        <begin position="45"/>
        <end position="59"/>
    </location>
</feature>
<evidence type="ECO:0000313" key="2">
    <source>
        <dbReference type="EnsemblMetazoa" id="PPA45832.1"/>
    </source>
</evidence>
<sequence length="135" mass="12930">MGGGAETAEMNCLPFGDAAGAAGRAGGGGRPGDGEAGGGRGGGAARAPPLSSASLVRSRSSQKDDEVWMVTGVSMGTEAAAAGAKVILTPTVMAPDTGWHQMRDKSYCSPVGASPAAAAAAAAAEVYASAYAVGS</sequence>
<dbReference type="Proteomes" id="UP000005239">
    <property type="component" value="Unassembled WGS sequence"/>
</dbReference>